<sequence length="53" mass="6028">AMEAFKVEVKEELAAQRAKMEDMSAKQEVMEQKIDGISSDLKTLISLFQNRNP</sequence>
<organism evidence="2 3">
    <name type="scientific">Trifolium medium</name>
    <dbReference type="NCBI Taxonomy" id="97028"/>
    <lineage>
        <taxon>Eukaryota</taxon>
        <taxon>Viridiplantae</taxon>
        <taxon>Streptophyta</taxon>
        <taxon>Embryophyta</taxon>
        <taxon>Tracheophyta</taxon>
        <taxon>Spermatophyta</taxon>
        <taxon>Magnoliopsida</taxon>
        <taxon>eudicotyledons</taxon>
        <taxon>Gunneridae</taxon>
        <taxon>Pentapetalae</taxon>
        <taxon>rosids</taxon>
        <taxon>fabids</taxon>
        <taxon>Fabales</taxon>
        <taxon>Fabaceae</taxon>
        <taxon>Papilionoideae</taxon>
        <taxon>50 kb inversion clade</taxon>
        <taxon>NPAAA clade</taxon>
        <taxon>Hologalegina</taxon>
        <taxon>IRL clade</taxon>
        <taxon>Trifolieae</taxon>
        <taxon>Trifolium</taxon>
    </lineage>
</organism>
<proteinExistence type="predicted"/>
<dbReference type="Proteomes" id="UP000265520">
    <property type="component" value="Unassembled WGS sequence"/>
</dbReference>
<keyword evidence="1" id="KW-0175">Coiled coil</keyword>
<protein>
    <submittedName>
        <fullName evidence="2">Uncharacterized protein</fullName>
    </submittedName>
</protein>
<evidence type="ECO:0000313" key="3">
    <source>
        <dbReference type="Proteomes" id="UP000265520"/>
    </source>
</evidence>
<dbReference type="AlphaFoldDB" id="A0A392W8K5"/>
<reference evidence="2 3" key="1">
    <citation type="journal article" date="2018" name="Front. Plant Sci.">
        <title>Red Clover (Trifolium pratense) and Zigzag Clover (T. medium) - A Picture of Genomic Similarities and Differences.</title>
        <authorList>
            <person name="Dluhosova J."/>
            <person name="Istvanek J."/>
            <person name="Nedelnik J."/>
            <person name="Repkova J."/>
        </authorList>
    </citation>
    <scope>NUCLEOTIDE SEQUENCE [LARGE SCALE GENOMIC DNA]</scope>
    <source>
        <strain evidence="3">cv. 10/8</strain>
        <tissue evidence="2">Leaf</tissue>
    </source>
</reference>
<feature type="non-terminal residue" evidence="2">
    <location>
        <position position="1"/>
    </location>
</feature>
<name>A0A392W8K5_9FABA</name>
<evidence type="ECO:0000256" key="1">
    <source>
        <dbReference type="SAM" id="Coils"/>
    </source>
</evidence>
<comment type="caution">
    <text evidence="2">The sequence shown here is derived from an EMBL/GenBank/DDBJ whole genome shotgun (WGS) entry which is preliminary data.</text>
</comment>
<feature type="coiled-coil region" evidence="1">
    <location>
        <begin position="6"/>
        <end position="33"/>
    </location>
</feature>
<dbReference type="EMBL" id="LXQA011406308">
    <property type="protein sequence ID" value="MCI96109.1"/>
    <property type="molecule type" value="Genomic_DNA"/>
</dbReference>
<evidence type="ECO:0000313" key="2">
    <source>
        <dbReference type="EMBL" id="MCI96109.1"/>
    </source>
</evidence>
<accession>A0A392W8K5</accession>
<keyword evidence="3" id="KW-1185">Reference proteome</keyword>